<dbReference type="CDD" id="cd15849">
    <property type="entry name" value="SNARE_Sso1"/>
    <property type="match status" value="1"/>
</dbReference>
<dbReference type="GO" id="GO:0005484">
    <property type="term" value="F:SNAP receptor activity"/>
    <property type="evidence" value="ECO:0007669"/>
    <property type="project" value="TreeGrafter"/>
</dbReference>
<dbReference type="GO" id="GO:0006886">
    <property type="term" value="P:intracellular protein transport"/>
    <property type="evidence" value="ECO:0007669"/>
    <property type="project" value="TreeGrafter"/>
</dbReference>
<evidence type="ECO:0000256" key="4">
    <source>
        <dbReference type="ARBA" id="ARBA00022989"/>
    </source>
</evidence>
<dbReference type="Pfam" id="PF05739">
    <property type="entry name" value="SNARE"/>
    <property type="match status" value="1"/>
</dbReference>
<evidence type="ECO:0000259" key="9">
    <source>
        <dbReference type="PROSITE" id="PS50192"/>
    </source>
</evidence>
<comment type="caution">
    <text evidence="10">The sequence shown here is derived from an EMBL/GenBank/DDBJ whole genome shotgun (WGS) entry which is preliminary data.</text>
</comment>
<evidence type="ECO:0000256" key="2">
    <source>
        <dbReference type="ARBA" id="ARBA00009063"/>
    </source>
</evidence>
<dbReference type="GO" id="GO:0006887">
    <property type="term" value="P:exocytosis"/>
    <property type="evidence" value="ECO:0007669"/>
    <property type="project" value="TreeGrafter"/>
</dbReference>
<dbReference type="EMBL" id="JAUEPU010000007">
    <property type="protein sequence ID" value="KAK0500771.1"/>
    <property type="molecule type" value="Genomic_DNA"/>
</dbReference>
<gene>
    <name evidence="10" type="ORF">EDD18DRAFT_1145788</name>
</gene>
<dbReference type="PANTHER" id="PTHR19957">
    <property type="entry name" value="SYNTAXIN"/>
    <property type="match status" value="1"/>
</dbReference>
<keyword evidence="5 8" id="KW-0472">Membrane</keyword>
<accession>A0AA39TU95</accession>
<dbReference type="PANTHER" id="PTHR19957:SF307">
    <property type="entry name" value="PROTEIN SSO1-RELATED"/>
    <property type="match status" value="1"/>
</dbReference>
<protein>
    <submittedName>
        <fullName evidence="10">t-SNARE</fullName>
    </submittedName>
</protein>
<dbReference type="GO" id="GO:0000149">
    <property type="term" value="F:SNARE binding"/>
    <property type="evidence" value="ECO:0007669"/>
    <property type="project" value="TreeGrafter"/>
</dbReference>
<dbReference type="AlphaFoldDB" id="A0AA39TU95"/>
<dbReference type="Gene3D" id="1.20.58.70">
    <property type="match status" value="1"/>
</dbReference>
<dbReference type="InterPro" id="IPR010989">
    <property type="entry name" value="SNARE"/>
</dbReference>
<proteinExistence type="inferred from homology"/>
<feature type="compositionally biased region" description="Polar residues" evidence="7">
    <location>
        <begin position="18"/>
        <end position="33"/>
    </location>
</feature>
<comment type="similarity">
    <text evidence="2">Belongs to the syntaxin family.</text>
</comment>
<dbReference type="SUPFAM" id="SSF47661">
    <property type="entry name" value="t-snare proteins"/>
    <property type="match status" value="1"/>
</dbReference>
<feature type="region of interest" description="Disordered" evidence="7">
    <location>
        <begin position="1"/>
        <end position="33"/>
    </location>
</feature>
<dbReference type="GO" id="GO:0048278">
    <property type="term" value="P:vesicle docking"/>
    <property type="evidence" value="ECO:0007669"/>
    <property type="project" value="TreeGrafter"/>
</dbReference>
<evidence type="ECO:0000313" key="10">
    <source>
        <dbReference type="EMBL" id="KAK0500771.1"/>
    </source>
</evidence>
<dbReference type="SMART" id="SM00503">
    <property type="entry name" value="SynN"/>
    <property type="match status" value="1"/>
</dbReference>
<feature type="coiled-coil region" evidence="6">
    <location>
        <begin position="193"/>
        <end position="241"/>
    </location>
</feature>
<evidence type="ECO:0000256" key="3">
    <source>
        <dbReference type="ARBA" id="ARBA00022692"/>
    </source>
</evidence>
<dbReference type="InterPro" id="IPR045242">
    <property type="entry name" value="Syntaxin"/>
</dbReference>
<evidence type="ECO:0000313" key="11">
    <source>
        <dbReference type="Proteomes" id="UP001175228"/>
    </source>
</evidence>
<keyword evidence="4 8" id="KW-1133">Transmembrane helix</keyword>
<evidence type="ECO:0000256" key="7">
    <source>
        <dbReference type="SAM" id="MobiDB-lite"/>
    </source>
</evidence>
<reference evidence="10" key="1">
    <citation type="submission" date="2023-06" db="EMBL/GenBank/DDBJ databases">
        <authorList>
            <consortium name="Lawrence Berkeley National Laboratory"/>
            <person name="Ahrendt S."/>
            <person name="Sahu N."/>
            <person name="Indic B."/>
            <person name="Wong-Bajracharya J."/>
            <person name="Merenyi Z."/>
            <person name="Ke H.-M."/>
            <person name="Monk M."/>
            <person name="Kocsube S."/>
            <person name="Drula E."/>
            <person name="Lipzen A."/>
            <person name="Balint B."/>
            <person name="Henrissat B."/>
            <person name="Andreopoulos B."/>
            <person name="Martin F.M."/>
            <person name="Harder C.B."/>
            <person name="Rigling D."/>
            <person name="Ford K.L."/>
            <person name="Foster G.D."/>
            <person name="Pangilinan J."/>
            <person name="Papanicolaou A."/>
            <person name="Barry K."/>
            <person name="LaButti K."/>
            <person name="Viragh M."/>
            <person name="Koriabine M."/>
            <person name="Yan M."/>
            <person name="Riley R."/>
            <person name="Champramary S."/>
            <person name="Plett K.L."/>
            <person name="Tsai I.J."/>
            <person name="Slot J."/>
            <person name="Sipos G."/>
            <person name="Plett J."/>
            <person name="Nagy L.G."/>
            <person name="Grigoriev I.V."/>
        </authorList>
    </citation>
    <scope>NUCLEOTIDE SEQUENCE</scope>
    <source>
        <strain evidence="10">HWK02</strain>
    </source>
</reference>
<dbReference type="GO" id="GO:0005886">
    <property type="term" value="C:plasma membrane"/>
    <property type="evidence" value="ECO:0007669"/>
    <property type="project" value="TreeGrafter"/>
</dbReference>
<evidence type="ECO:0000256" key="8">
    <source>
        <dbReference type="SAM" id="Phobius"/>
    </source>
</evidence>
<keyword evidence="6" id="KW-0175">Coiled coil</keyword>
<dbReference type="Pfam" id="PF00804">
    <property type="entry name" value="Syntaxin"/>
    <property type="match status" value="1"/>
</dbReference>
<dbReference type="SMART" id="SM00397">
    <property type="entry name" value="t_SNARE"/>
    <property type="match status" value="1"/>
</dbReference>
<keyword evidence="3 8" id="KW-0812">Transmembrane</keyword>
<evidence type="ECO:0000256" key="1">
    <source>
        <dbReference type="ARBA" id="ARBA00004211"/>
    </source>
</evidence>
<dbReference type="PROSITE" id="PS50192">
    <property type="entry name" value="T_SNARE"/>
    <property type="match status" value="1"/>
</dbReference>
<evidence type="ECO:0000256" key="5">
    <source>
        <dbReference type="ARBA" id="ARBA00023136"/>
    </source>
</evidence>
<dbReference type="InterPro" id="IPR000727">
    <property type="entry name" value="T_SNARE_dom"/>
</dbReference>
<dbReference type="GO" id="GO:0006906">
    <property type="term" value="P:vesicle fusion"/>
    <property type="evidence" value="ECO:0007669"/>
    <property type="project" value="TreeGrafter"/>
</dbReference>
<evidence type="ECO:0000256" key="6">
    <source>
        <dbReference type="SAM" id="Coils"/>
    </source>
</evidence>
<feature type="domain" description="T-SNARE coiled-coil homology" evidence="9">
    <location>
        <begin position="190"/>
        <end position="252"/>
    </location>
</feature>
<dbReference type="Proteomes" id="UP001175228">
    <property type="component" value="Unassembled WGS sequence"/>
</dbReference>
<organism evidence="10 11">
    <name type="scientific">Armillaria luteobubalina</name>
    <dbReference type="NCBI Taxonomy" id="153913"/>
    <lineage>
        <taxon>Eukaryota</taxon>
        <taxon>Fungi</taxon>
        <taxon>Dikarya</taxon>
        <taxon>Basidiomycota</taxon>
        <taxon>Agaricomycotina</taxon>
        <taxon>Agaricomycetes</taxon>
        <taxon>Agaricomycetidae</taxon>
        <taxon>Agaricales</taxon>
        <taxon>Marasmiineae</taxon>
        <taxon>Physalacriaceae</taxon>
        <taxon>Armillaria</taxon>
    </lineage>
</organism>
<keyword evidence="11" id="KW-1185">Reference proteome</keyword>
<dbReference type="GO" id="GO:0031201">
    <property type="term" value="C:SNARE complex"/>
    <property type="evidence" value="ECO:0007669"/>
    <property type="project" value="TreeGrafter"/>
</dbReference>
<comment type="subcellular location">
    <subcellularLocation>
        <location evidence="1">Membrane</location>
        <topology evidence="1">Single-pass type IV membrane protein</topology>
    </subcellularLocation>
</comment>
<sequence length="289" mass="32664">MSDRLAAYRSQHSEPSHELNTLPANGSGSGTAVSSRADFLSEITSLQEAINNLTNNIRYISTLHTRSLNTASGDEIVTRELGIIKEEARKLQNDIRDRITLLANQPGDDMRVNQTKLIRKRFMDVLQDYRHAEQDFTNRSKQRVGRQFRIVKPDATDDEVKQVIDASASGTQIFSEAVLSSSYGEARSAYREVQSRQQDLAQMERTMAELAQLFNDMQAIVEQHDDQIKEIEHTAQEVNVNTERGLSLTEDAVRLARSIRKKKWMCFWLCVCIIAILALVLGLALGLKK</sequence>
<feature type="transmembrane region" description="Helical" evidence="8">
    <location>
        <begin position="264"/>
        <end position="287"/>
    </location>
</feature>
<name>A0AA39TU95_9AGAR</name>
<dbReference type="GO" id="GO:0012505">
    <property type="term" value="C:endomembrane system"/>
    <property type="evidence" value="ECO:0007669"/>
    <property type="project" value="TreeGrafter"/>
</dbReference>
<dbReference type="InterPro" id="IPR006011">
    <property type="entry name" value="Syntaxin_N"/>
</dbReference>